<dbReference type="VEuPathDB" id="PiroplasmaDB:BOVATA_026290"/>
<organism evidence="6 7">
    <name type="scientific">Babesia ovata</name>
    <dbReference type="NCBI Taxonomy" id="189622"/>
    <lineage>
        <taxon>Eukaryota</taxon>
        <taxon>Sar</taxon>
        <taxon>Alveolata</taxon>
        <taxon>Apicomplexa</taxon>
        <taxon>Aconoidasida</taxon>
        <taxon>Piroplasmida</taxon>
        <taxon>Babesiidae</taxon>
        <taxon>Babesia</taxon>
    </lineage>
</organism>
<dbReference type="RefSeq" id="XP_028867379.1">
    <property type="nucleotide sequence ID" value="XM_029011546.1"/>
</dbReference>
<dbReference type="GeneID" id="39874906"/>
<comment type="caution">
    <text evidence="6">The sequence shown here is derived from an EMBL/GenBank/DDBJ whole genome shotgun (WGS) entry which is preliminary data.</text>
</comment>
<dbReference type="CDD" id="cd01168">
    <property type="entry name" value="adenosine_kinase"/>
    <property type="match status" value="1"/>
</dbReference>
<evidence type="ECO:0000256" key="4">
    <source>
        <dbReference type="SAM" id="SignalP"/>
    </source>
</evidence>
<feature type="signal peptide" evidence="4">
    <location>
        <begin position="1"/>
        <end position="21"/>
    </location>
</feature>
<evidence type="ECO:0000259" key="5">
    <source>
        <dbReference type="Pfam" id="PF00294"/>
    </source>
</evidence>
<dbReference type="SUPFAM" id="SSF53613">
    <property type="entry name" value="Ribokinase-like"/>
    <property type="match status" value="1"/>
</dbReference>
<evidence type="ECO:0000256" key="2">
    <source>
        <dbReference type="ARBA" id="ARBA00022679"/>
    </source>
</evidence>
<name>A0A2H6KDR8_9APIC</name>
<dbReference type="Pfam" id="PF00294">
    <property type="entry name" value="PfkB"/>
    <property type="match status" value="1"/>
</dbReference>
<gene>
    <name evidence="6" type="ORF">BOVATA_026290</name>
</gene>
<sequence length="367" mass="39974">MNGSYLLASFAALAAVVPAAAYDRRVSGRELLEKGAPRLLFAGNASLDLFAAVDESVIKSLDKAKARPKGITMKSIKKVGDKILVDTKTPTETSANAARAYAYCGGKAAYFGVLGKDDLANEFDNYLTYNGVEMKTIRRPDMHTSHLYSLVTPDGQYSKYYVSGAAETLTADDLDESIMDKFDFYVVNGFMLGSPSNVDLTNKMVDAALSRGKKIITLFANTVCVRKYGELLKPIAEKSAYLSGNLEEYMRLYNFDTPEEVFEYFEDLTSVKKLQHKAVIITMGTNGALIIFRGRRFEIPATGVTVVNASGAGDFFAGALLYGILNGYSVYQAGEFARAIVGDVISKMSRRIGDGIHHQINHIKGGA</sequence>
<comment type="similarity">
    <text evidence="1">Belongs to the carbohydrate kinase PfkB family.</text>
</comment>
<dbReference type="EMBL" id="BDSA01000002">
    <property type="protein sequence ID" value="GBE61136.1"/>
    <property type="molecule type" value="Genomic_DNA"/>
</dbReference>
<accession>A0A2H6KDR8</accession>
<dbReference type="AlphaFoldDB" id="A0A2H6KDR8"/>
<evidence type="ECO:0000256" key="1">
    <source>
        <dbReference type="ARBA" id="ARBA00010688"/>
    </source>
</evidence>
<proteinExistence type="inferred from homology"/>
<dbReference type="InterPro" id="IPR029056">
    <property type="entry name" value="Ribokinase-like"/>
</dbReference>
<feature type="domain" description="Carbohydrate kinase PfkB" evidence="5">
    <location>
        <begin position="95"/>
        <end position="340"/>
    </location>
</feature>
<protein>
    <submittedName>
        <fullName evidence="6">Adenosine kinase</fullName>
    </submittedName>
</protein>
<keyword evidence="2" id="KW-0808">Transferase</keyword>
<dbReference type="InterPro" id="IPR052700">
    <property type="entry name" value="Carb_kinase_PfkB-like"/>
</dbReference>
<evidence type="ECO:0000313" key="7">
    <source>
        <dbReference type="Proteomes" id="UP000236319"/>
    </source>
</evidence>
<dbReference type="InterPro" id="IPR011611">
    <property type="entry name" value="PfkB_dom"/>
</dbReference>
<feature type="chain" id="PRO_5014114939" evidence="4">
    <location>
        <begin position="22"/>
        <end position="367"/>
    </location>
</feature>
<evidence type="ECO:0000313" key="6">
    <source>
        <dbReference type="EMBL" id="GBE61136.1"/>
    </source>
</evidence>
<reference evidence="6 7" key="1">
    <citation type="journal article" date="2017" name="BMC Genomics">
        <title>Whole-genome assembly of Babesia ovata and comparative genomics between closely related pathogens.</title>
        <authorList>
            <person name="Yamagishi J."/>
            <person name="Asada M."/>
            <person name="Hakimi H."/>
            <person name="Tanaka T.Q."/>
            <person name="Sugimoto C."/>
            <person name="Kawazu S."/>
        </authorList>
    </citation>
    <scope>NUCLEOTIDE SEQUENCE [LARGE SCALE GENOMIC DNA]</scope>
    <source>
        <strain evidence="6 7">Miyake</strain>
    </source>
</reference>
<keyword evidence="3 6" id="KW-0418">Kinase</keyword>
<dbReference type="Gene3D" id="3.40.1190.20">
    <property type="match status" value="1"/>
</dbReference>
<keyword evidence="4" id="KW-0732">Signal</keyword>
<dbReference type="PANTHER" id="PTHR43320">
    <property type="entry name" value="SUGAR KINASE"/>
    <property type="match status" value="1"/>
</dbReference>
<keyword evidence="7" id="KW-1185">Reference proteome</keyword>
<dbReference type="OrthoDB" id="432447at2759"/>
<evidence type="ECO:0000256" key="3">
    <source>
        <dbReference type="ARBA" id="ARBA00022777"/>
    </source>
</evidence>
<dbReference type="PANTHER" id="PTHR43320:SF3">
    <property type="entry name" value="CARBOHYDRATE KINASE PFKB DOMAIN-CONTAINING PROTEIN"/>
    <property type="match status" value="1"/>
</dbReference>
<dbReference type="GO" id="GO:0016301">
    <property type="term" value="F:kinase activity"/>
    <property type="evidence" value="ECO:0007669"/>
    <property type="project" value="UniProtKB-KW"/>
</dbReference>
<dbReference type="Proteomes" id="UP000236319">
    <property type="component" value="Unassembled WGS sequence"/>
</dbReference>